<reference evidence="2" key="1">
    <citation type="submission" date="2020-11" db="EMBL/GenBank/DDBJ databases">
        <authorList>
            <consortium name="DOE Joint Genome Institute"/>
            <person name="Ahrendt S."/>
            <person name="Riley R."/>
            <person name="Andreopoulos W."/>
            <person name="LaButti K."/>
            <person name="Pangilinan J."/>
            <person name="Ruiz-duenas F.J."/>
            <person name="Barrasa J.M."/>
            <person name="Sanchez-Garcia M."/>
            <person name="Camarero S."/>
            <person name="Miyauchi S."/>
            <person name="Serrano A."/>
            <person name="Linde D."/>
            <person name="Babiker R."/>
            <person name="Drula E."/>
            <person name="Ayuso-Fernandez I."/>
            <person name="Pacheco R."/>
            <person name="Padilla G."/>
            <person name="Ferreira P."/>
            <person name="Barriuso J."/>
            <person name="Kellner H."/>
            <person name="Castanera R."/>
            <person name="Alfaro M."/>
            <person name="Ramirez L."/>
            <person name="Pisabarro A.G."/>
            <person name="Kuo A."/>
            <person name="Tritt A."/>
            <person name="Lipzen A."/>
            <person name="He G."/>
            <person name="Yan M."/>
            <person name="Ng V."/>
            <person name="Cullen D."/>
            <person name="Martin F."/>
            <person name="Rosso M.-N."/>
            <person name="Henrissat B."/>
            <person name="Hibbett D."/>
            <person name="Martinez A.T."/>
            <person name="Grigoriev I.V."/>
        </authorList>
    </citation>
    <scope>NUCLEOTIDE SEQUENCE</scope>
    <source>
        <strain evidence="2">AH 44721</strain>
    </source>
</reference>
<keyword evidence="3" id="KW-1185">Reference proteome</keyword>
<comment type="caution">
    <text evidence="2">The sequence shown here is derived from an EMBL/GenBank/DDBJ whole genome shotgun (WGS) entry which is preliminary data.</text>
</comment>
<feature type="region of interest" description="Disordered" evidence="1">
    <location>
        <begin position="93"/>
        <end position="112"/>
    </location>
</feature>
<evidence type="ECO:0000256" key="1">
    <source>
        <dbReference type="SAM" id="MobiDB-lite"/>
    </source>
</evidence>
<protein>
    <submittedName>
        <fullName evidence="2">Uncharacterized protein</fullName>
    </submittedName>
</protein>
<dbReference type="EMBL" id="JADNYJ010000109">
    <property type="protein sequence ID" value="KAF8884278.1"/>
    <property type="molecule type" value="Genomic_DNA"/>
</dbReference>
<accession>A0A9P5TJN8</accession>
<evidence type="ECO:0000313" key="3">
    <source>
        <dbReference type="Proteomes" id="UP000724874"/>
    </source>
</evidence>
<organism evidence="2 3">
    <name type="scientific">Gymnopilus junonius</name>
    <name type="common">Spectacular rustgill mushroom</name>
    <name type="synonym">Gymnopilus spectabilis subsp. junonius</name>
    <dbReference type="NCBI Taxonomy" id="109634"/>
    <lineage>
        <taxon>Eukaryota</taxon>
        <taxon>Fungi</taxon>
        <taxon>Dikarya</taxon>
        <taxon>Basidiomycota</taxon>
        <taxon>Agaricomycotina</taxon>
        <taxon>Agaricomycetes</taxon>
        <taxon>Agaricomycetidae</taxon>
        <taxon>Agaricales</taxon>
        <taxon>Agaricineae</taxon>
        <taxon>Hymenogastraceae</taxon>
        <taxon>Gymnopilus</taxon>
    </lineage>
</organism>
<proteinExistence type="predicted"/>
<evidence type="ECO:0000313" key="2">
    <source>
        <dbReference type="EMBL" id="KAF8884278.1"/>
    </source>
</evidence>
<gene>
    <name evidence="2" type="ORF">CPB84DRAFT_158578</name>
</gene>
<dbReference type="AlphaFoldDB" id="A0A9P5TJN8"/>
<name>A0A9P5TJN8_GYMJU</name>
<sequence>MSNACAEIQHNLLHWVQQGLDFHRIEAPNNQFSQLPDISPQSSLAPTCRDLSTTCTSVRLNSPLRQLEIFRRCMNACRDSASKRYVQMPKLKRNKKGRSVAKSNSSSNLNGLHESSPLEVGLFVTSGAIQRETNILLPLMSPLHSKSETLCPQNPCSEVLYITSHAGFHDNGE</sequence>
<dbReference type="Proteomes" id="UP000724874">
    <property type="component" value="Unassembled WGS sequence"/>
</dbReference>
<feature type="compositionally biased region" description="Polar residues" evidence="1">
    <location>
        <begin position="101"/>
        <end position="110"/>
    </location>
</feature>